<name>A2DML8_TRIV3</name>
<organism evidence="2 3">
    <name type="scientific">Trichomonas vaginalis (strain ATCC PRA-98 / G3)</name>
    <dbReference type="NCBI Taxonomy" id="412133"/>
    <lineage>
        <taxon>Eukaryota</taxon>
        <taxon>Metamonada</taxon>
        <taxon>Parabasalia</taxon>
        <taxon>Trichomonadida</taxon>
        <taxon>Trichomonadidae</taxon>
        <taxon>Trichomonas</taxon>
    </lineage>
</organism>
<dbReference type="EMBL" id="DS113219">
    <property type="protein sequence ID" value="EAY18445.1"/>
    <property type="molecule type" value="Genomic_DNA"/>
</dbReference>
<evidence type="ECO:0000313" key="2">
    <source>
        <dbReference type="EMBL" id="EAY18445.1"/>
    </source>
</evidence>
<dbReference type="RefSeq" id="XP_001579431.1">
    <property type="nucleotide sequence ID" value="XM_001579381.1"/>
</dbReference>
<gene>
    <name evidence="2" type="ORF">TVAG_046490</name>
</gene>
<sequence length="218" mass="25261">MEEKTKDEINKDNISWNAALSAAYTNVSCVEETLAISVQKAQIQNEQKKFLGNSIILMDKNDSHIDDQDAWSQIVDDSLKKHDNEHKIRIEKMRTMYEDSKAVLEAELRTVDQRLHGLVEEYDEAKKLLTRQIPENIPTKIEDMQNLKDRIEKAKKALEELDEKKNSMEESLAAENEEEKYDIPSEEISPSRGNNLKQILDNTTPRLPTKINRSNFFN</sequence>
<protein>
    <submittedName>
        <fullName evidence="2">Uncharacterized protein</fullName>
    </submittedName>
</protein>
<proteinExistence type="predicted"/>
<evidence type="ECO:0000256" key="1">
    <source>
        <dbReference type="SAM" id="MobiDB-lite"/>
    </source>
</evidence>
<dbReference type="InParanoid" id="A2DML8"/>
<dbReference type="AlphaFoldDB" id="A2DML8"/>
<dbReference type="VEuPathDB" id="TrichDB:TVAGG3_0336050"/>
<keyword evidence="3" id="KW-1185">Reference proteome</keyword>
<accession>A2DML8</accession>
<dbReference type="KEGG" id="tva:5463951"/>
<dbReference type="VEuPathDB" id="TrichDB:TVAG_046490"/>
<reference evidence="2" key="1">
    <citation type="submission" date="2006-10" db="EMBL/GenBank/DDBJ databases">
        <authorList>
            <person name="Amadeo P."/>
            <person name="Zhao Q."/>
            <person name="Wortman J."/>
            <person name="Fraser-Liggett C."/>
            <person name="Carlton J."/>
        </authorList>
    </citation>
    <scope>NUCLEOTIDE SEQUENCE</scope>
    <source>
        <strain evidence="2">G3</strain>
    </source>
</reference>
<evidence type="ECO:0000313" key="3">
    <source>
        <dbReference type="Proteomes" id="UP000001542"/>
    </source>
</evidence>
<reference evidence="2" key="2">
    <citation type="journal article" date="2007" name="Science">
        <title>Draft genome sequence of the sexually transmitted pathogen Trichomonas vaginalis.</title>
        <authorList>
            <person name="Carlton J.M."/>
            <person name="Hirt R.P."/>
            <person name="Silva J.C."/>
            <person name="Delcher A.L."/>
            <person name="Schatz M."/>
            <person name="Zhao Q."/>
            <person name="Wortman J.R."/>
            <person name="Bidwell S.L."/>
            <person name="Alsmark U.C.M."/>
            <person name="Besteiro S."/>
            <person name="Sicheritz-Ponten T."/>
            <person name="Noel C.J."/>
            <person name="Dacks J.B."/>
            <person name="Foster P.G."/>
            <person name="Simillion C."/>
            <person name="Van de Peer Y."/>
            <person name="Miranda-Saavedra D."/>
            <person name="Barton G.J."/>
            <person name="Westrop G.D."/>
            <person name="Mueller S."/>
            <person name="Dessi D."/>
            <person name="Fiori P.L."/>
            <person name="Ren Q."/>
            <person name="Paulsen I."/>
            <person name="Zhang H."/>
            <person name="Bastida-Corcuera F.D."/>
            <person name="Simoes-Barbosa A."/>
            <person name="Brown M.T."/>
            <person name="Hayes R.D."/>
            <person name="Mukherjee M."/>
            <person name="Okumura C.Y."/>
            <person name="Schneider R."/>
            <person name="Smith A.J."/>
            <person name="Vanacova S."/>
            <person name="Villalvazo M."/>
            <person name="Haas B.J."/>
            <person name="Pertea M."/>
            <person name="Feldblyum T.V."/>
            <person name="Utterback T.R."/>
            <person name="Shu C.L."/>
            <person name="Osoegawa K."/>
            <person name="de Jong P.J."/>
            <person name="Hrdy I."/>
            <person name="Horvathova L."/>
            <person name="Zubacova Z."/>
            <person name="Dolezal P."/>
            <person name="Malik S.B."/>
            <person name="Logsdon J.M. Jr."/>
            <person name="Henze K."/>
            <person name="Gupta A."/>
            <person name="Wang C.C."/>
            <person name="Dunne R.L."/>
            <person name="Upcroft J.A."/>
            <person name="Upcroft P."/>
            <person name="White O."/>
            <person name="Salzberg S.L."/>
            <person name="Tang P."/>
            <person name="Chiu C.-H."/>
            <person name="Lee Y.-S."/>
            <person name="Embley T.M."/>
            <person name="Coombs G.H."/>
            <person name="Mottram J.C."/>
            <person name="Tachezy J."/>
            <person name="Fraser-Liggett C.M."/>
            <person name="Johnson P.J."/>
        </authorList>
    </citation>
    <scope>NUCLEOTIDE SEQUENCE [LARGE SCALE GENOMIC DNA]</scope>
    <source>
        <strain evidence="2">G3</strain>
    </source>
</reference>
<dbReference type="Proteomes" id="UP000001542">
    <property type="component" value="Unassembled WGS sequence"/>
</dbReference>
<dbReference type="SMR" id="A2DML8"/>
<feature type="compositionally biased region" description="Polar residues" evidence="1">
    <location>
        <begin position="191"/>
        <end position="218"/>
    </location>
</feature>
<feature type="region of interest" description="Disordered" evidence="1">
    <location>
        <begin position="162"/>
        <end position="218"/>
    </location>
</feature>